<keyword evidence="3" id="KW-0963">Cytoplasm</keyword>
<dbReference type="GO" id="GO:0005737">
    <property type="term" value="C:cytoplasm"/>
    <property type="evidence" value="ECO:0007669"/>
    <property type="project" value="UniProtKB-SubCell"/>
</dbReference>
<evidence type="ECO:0000256" key="5">
    <source>
        <dbReference type="ARBA" id="ARBA00022723"/>
    </source>
</evidence>
<dbReference type="AlphaFoldDB" id="A0A8T0D6F9"/>
<dbReference type="InterPro" id="IPR036236">
    <property type="entry name" value="Znf_C2H2_sf"/>
</dbReference>
<comment type="caution">
    <text evidence="12">The sequence shown here is derived from an EMBL/GenBank/DDBJ whole genome shotgun (WGS) entry which is preliminary data.</text>
</comment>
<evidence type="ECO:0000256" key="4">
    <source>
        <dbReference type="ARBA" id="ARBA00022517"/>
    </source>
</evidence>
<evidence type="ECO:0000313" key="12">
    <source>
        <dbReference type="EMBL" id="KAF8563152.1"/>
    </source>
</evidence>
<dbReference type="Pfam" id="PF12171">
    <property type="entry name" value="zf-C2H2_jaz"/>
    <property type="match status" value="1"/>
</dbReference>
<dbReference type="PANTHER" id="PTHR46095:SF1">
    <property type="entry name" value="ZINC FINGER PROTEIN 593"/>
    <property type="match status" value="1"/>
</dbReference>
<dbReference type="InterPro" id="IPR013087">
    <property type="entry name" value="Znf_C2H2_type"/>
</dbReference>
<keyword evidence="4" id="KW-0690">Ribosome biogenesis</keyword>
<dbReference type="GO" id="GO:0005634">
    <property type="term" value="C:nucleus"/>
    <property type="evidence" value="ECO:0007669"/>
    <property type="project" value="UniProtKB-SubCell"/>
</dbReference>
<dbReference type="SUPFAM" id="SSF57667">
    <property type="entry name" value="beta-beta-alpha zinc fingers"/>
    <property type="match status" value="1"/>
</dbReference>
<dbReference type="PROSITE" id="PS50157">
    <property type="entry name" value="ZINC_FINGER_C2H2_2"/>
    <property type="match status" value="1"/>
</dbReference>
<dbReference type="InterPro" id="IPR051879">
    <property type="entry name" value="C2H2-ZF_Maturation_Protein"/>
</dbReference>
<comment type="subcellular location">
    <subcellularLocation>
        <location evidence="2">Cytoplasm</location>
    </subcellularLocation>
    <subcellularLocation>
        <location evidence="1">Nucleus</location>
    </subcellularLocation>
</comment>
<evidence type="ECO:0000256" key="6">
    <source>
        <dbReference type="ARBA" id="ARBA00022771"/>
    </source>
</evidence>
<accession>A0A8T0D6F9</accession>
<evidence type="ECO:0000256" key="9">
    <source>
        <dbReference type="ARBA" id="ARBA00038064"/>
    </source>
</evidence>
<dbReference type="Gene3D" id="3.30.160.60">
    <property type="entry name" value="Classic Zinc Finger"/>
    <property type="match status" value="1"/>
</dbReference>
<dbReference type="GO" id="GO:0043021">
    <property type="term" value="F:ribonucleoprotein complex binding"/>
    <property type="evidence" value="ECO:0007669"/>
    <property type="project" value="UniProtKB-ARBA"/>
</dbReference>
<proteinExistence type="inferred from homology"/>
<evidence type="ECO:0000313" key="13">
    <source>
        <dbReference type="Proteomes" id="UP000699462"/>
    </source>
</evidence>
<keyword evidence="5" id="KW-0479">Metal-binding</keyword>
<dbReference type="Proteomes" id="UP000699462">
    <property type="component" value="Unassembled WGS sequence"/>
</dbReference>
<name>A0A8T0D6F9_9TREM</name>
<organism evidence="12 13">
    <name type="scientific">Paragonimus westermani</name>
    <dbReference type="NCBI Taxonomy" id="34504"/>
    <lineage>
        <taxon>Eukaryota</taxon>
        <taxon>Metazoa</taxon>
        <taxon>Spiralia</taxon>
        <taxon>Lophotrochozoa</taxon>
        <taxon>Platyhelminthes</taxon>
        <taxon>Trematoda</taxon>
        <taxon>Digenea</taxon>
        <taxon>Plagiorchiida</taxon>
        <taxon>Troglotremata</taxon>
        <taxon>Troglotrematidae</taxon>
        <taxon>Paragonimus</taxon>
    </lineage>
</organism>
<keyword evidence="13" id="KW-1185">Reference proteome</keyword>
<dbReference type="PANTHER" id="PTHR46095">
    <property type="entry name" value="ZINC FINGER PROTEIN 593"/>
    <property type="match status" value="1"/>
</dbReference>
<dbReference type="EMBL" id="JTDF01014050">
    <property type="protein sequence ID" value="KAF8563152.1"/>
    <property type="molecule type" value="Genomic_DNA"/>
</dbReference>
<dbReference type="OrthoDB" id="24683at2759"/>
<reference evidence="12 13" key="1">
    <citation type="submission" date="2019-07" db="EMBL/GenBank/DDBJ databases">
        <title>Annotation for the trematode Paragonimus westermani.</title>
        <authorList>
            <person name="Choi Y.-J."/>
        </authorList>
    </citation>
    <scope>NUCLEOTIDE SEQUENCE [LARGE SCALE GENOMIC DNA]</scope>
    <source>
        <strain evidence="12">180907_Pwestermani</strain>
    </source>
</reference>
<evidence type="ECO:0000256" key="3">
    <source>
        <dbReference type="ARBA" id="ARBA00022490"/>
    </source>
</evidence>
<sequence length="156" mass="18056">MYRASSLLSLRQLEEESYFIMVRKGARNTRYKTKKHRRNIDQIYEDVKDENIERRIAEATQRDEDLPGLGQYFCVSCSKHFINQTTLDVHRTSKPHKRRLHALREKPHTQDDADRAAGLLKDDSHIPSKRCCLPIDADVAQTTAPSGLTVPYIYAD</sequence>
<comment type="similarity">
    <text evidence="9">Belongs to the ZNF593/BUD20 C2H2-type zinc-finger protein family.</text>
</comment>
<evidence type="ECO:0000256" key="7">
    <source>
        <dbReference type="ARBA" id="ARBA00022833"/>
    </source>
</evidence>
<feature type="domain" description="C2H2-type" evidence="11">
    <location>
        <begin position="72"/>
        <end position="96"/>
    </location>
</feature>
<dbReference type="FunFam" id="3.30.160.60:FF:000299">
    <property type="entry name" value="Zinc finger protein 593"/>
    <property type="match status" value="1"/>
</dbReference>
<dbReference type="GO" id="GO:0042254">
    <property type="term" value="P:ribosome biogenesis"/>
    <property type="evidence" value="ECO:0007669"/>
    <property type="project" value="UniProtKB-KW"/>
</dbReference>
<protein>
    <recommendedName>
        <fullName evidence="11">C2H2-type domain-containing protein</fullName>
    </recommendedName>
</protein>
<evidence type="ECO:0000256" key="2">
    <source>
        <dbReference type="ARBA" id="ARBA00004496"/>
    </source>
</evidence>
<keyword evidence="8" id="KW-0539">Nucleus</keyword>
<evidence type="ECO:0000256" key="8">
    <source>
        <dbReference type="ARBA" id="ARBA00023242"/>
    </source>
</evidence>
<evidence type="ECO:0000256" key="10">
    <source>
        <dbReference type="PROSITE-ProRule" id="PRU00042"/>
    </source>
</evidence>
<evidence type="ECO:0000256" key="1">
    <source>
        <dbReference type="ARBA" id="ARBA00004123"/>
    </source>
</evidence>
<gene>
    <name evidence="12" type="ORF">P879_10915</name>
</gene>
<evidence type="ECO:0000259" key="11">
    <source>
        <dbReference type="PROSITE" id="PS50157"/>
    </source>
</evidence>
<keyword evidence="6 10" id="KW-0863">Zinc-finger</keyword>
<dbReference type="PROSITE" id="PS00028">
    <property type="entry name" value="ZINC_FINGER_C2H2_1"/>
    <property type="match status" value="1"/>
</dbReference>
<keyword evidence="7" id="KW-0862">Zinc</keyword>
<dbReference type="InterPro" id="IPR022755">
    <property type="entry name" value="Znf_C2H2_jaz"/>
</dbReference>
<dbReference type="GO" id="GO:0008270">
    <property type="term" value="F:zinc ion binding"/>
    <property type="evidence" value="ECO:0007669"/>
    <property type="project" value="UniProtKB-KW"/>
</dbReference>